<feature type="chain" id="PRO_5045145035" evidence="1">
    <location>
        <begin position="24"/>
        <end position="289"/>
    </location>
</feature>
<organism evidence="2 3">
    <name type="scientific">Pseudomonas sivasensis</name>
    <dbReference type="NCBI Taxonomy" id="1880678"/>
    <lineage>
        <taxon>Bacteria</taxon>
        <taxon>Pseudomonadati</taxon>
        <taxon>Pseudomonadota</taxon>
        <taxon>Gammaproteobacteria</taxon>
        <taxon>Pseudomonadales</taxon>
        <taxon>Pseudomonadaceae</taxon>
        <taxon>Pseudomonas</taxon>
    </lineage>
</organism>
<dbReference type="NCBIfam" id="TIGR02285">
    <property type="entry name" value="TIGR02285 family protein"/>
    <property type="match status" value="1"/>
</dbReference>
<keyword evidence="1" id="KW-0732">Signal</keyword>
<name>A0ABW8E8Y1_9PSED</name>
<dbReference type="Gene3D" id="3.40.190.10">
    <property type="entry name" value="Periplasmic binding protein-like II"/>
    <property type="match status" value="2"/>
</dbReference>
<reference evidence="2 3" key="1">
    <citation type="submission" date="2024-10" db="EMBL/GenBank/DDBJ databases">
        <title>The Natural Products Discovery Center: Release of the First 8490 Sequenced Strains for Exploring Actinobacteria Biosynthetic Diversity.</title>
        <authorList>
            <person name="Kalkreuter E."/>
            <person name="Kautsar S.A."/>
            <person name="Yang D."/>
            <person name="Bader C.D."/>
            <person name="Teijaro C.N."/>
            <person name="Fluegel L."/>
            <person name="Davis C.M."/>
            <person name="Simpson J.R."/>
            <person name="Lauterbach L."/>
            <person name="Steele A.D."/>
            <person name="Gui C."/>
            <person name="Meng S."/>
            <person name="Li G."/>
            <person name="Viehrig K."/>
            <person name="Ye F."/>
            <person name="Su P."/>
            <person name="Kiefer A.F."/>
            <person name="Nichols A."/>
            <person name="Cepeda A.J."/>
            <person name="Yan W."/>
            <person name="Fan B."/>
            <person name="Jiang Y."/>
            <person name="Adhikari A."/>
            <person name="Zheng C.-J."/>
            <person name="Schuster L."/>
            <person name="Cowan T.M."/>
            <person name="Smanski M.J."/>
            <person name="Chevrette M.G."/>
            <person name="De Carvalho L.P.S."/>
            <person name="Shen B."/>
        </authorList>
    </citation>
    <scope>NUCLEOTIDE SEQUENCE [LARGE SCALE GENOMIC DNA]</scope>
    <source>
        <strain evidence="2 3">NPDC087581</strain>
    </source>
</reference>
<dbReference type="RefSeq" id="WP_401384436.1">
    <property type="nucleotide sequence ID" value="NZ_JBIUWZ010000071.1"/>
</dbReference>
<evidence type="ECO:0000313" key="3">
    <source>
        <dbReference type="Proteomes" id="UP001617213"/>
    </source>
</evidence>
<dbReference type="EMBL" id="JBIUWZ010000071">
    <property type="protein sequence ID" value="MFJ2681781.1"/>
    <property type="molecule type" value="Genomic_DNA"/>
</dbReference>
<evidence type="ECO:0000313" key="2">
    <source>
        <dbReference type="EMBL" id="MFJ2681781.1"/>
    </source>
</evidence>
<gene>
    <name evidence="2" type="ORF">ACIOWJ_27355</name>
</gene>
<evidence type="ECO:0000256" key="1">
    <source>
        <dbReference type="SAM" id="SignalP"/>
    </source>
</evidence>
<protein>
    <submittedName>
        <fullName evidence="2">TIGR02285 family protein</fullName>
    </submittedName>
</protein>
<dbReference type="SUPFAM" id="SSF53850">
    <property type="entry name" value="Periplasmic binding protein-like II"/>
    <property type="match status" value="1"/>
</dbReference>
<proteinExistence type="predicted"/>
<accession>A0ABW8E8Y1</accession>
<dbReference type="Proteomes" id="UP001617213">
    <property type="component" value="Unassembled WGS sequence"/>
</dbReference>
<dbReference type="InterPro" id="IPR011972">
    <property type="entry name" value="CHP02285"/>
</dbReference>
<keyword evidence="3" id="KW-1185">Reference proteome</keyword>
<feature type="signal peptide" evidence="1">
    <location>
        <begin position="1"/>
        <end position="23"/>
    </location>
</feature>
<comment type="caution">
    <text evidence="2">The sequence shown here is derived from an EMBL/GenBank/DDBJ whole genome shotgun (WGS) entry which is preliminary data.</text>
</comment>
<sequence length="289" mass="32511">MARRWLLGVCAPLLGLLPLSAKAADTLTWLIRDLPPMTILDGPQKGQGVIDELLPMLMERLPEYQHKILHVNRARGLQILQTPALTCDPTMLWTAERAKWVVYSRPAFSMVSNGVVVRQDRRDVLAPLVAQQRVDLAALLLDKRARLGVVAERSYGTLIDEMLDQTDAHTRVLHYGNDALGSLLQMQRLGRLEAVLGYWTEIRYHALRQGIDPLTLAFYPIAGVMPYQRVHIGCSDTPEGHQAIEHINQVLNALPQAQLLHAYAAWLDPALRAQYLTDHLQFYQDAPTP</sequence>